<dbReference type="PANTHER" id="PTHR23131">
    <property type="entry name" value="ENDORIBONUCLEASE LACTB2"/>
    <property type="match status" value="1"/>
</dbReference>
<sequence length="267" mass="29992">MLPHKTLFPGVIELNYQAGEVLGCNVYLVHDQGEWTLIDIGYEETVDEFVELIRQLDFPLSKCKTLIATHADVDHIQGLAKAKQMLRTSVTSHPLAVEALQTGDKLTTFAEIKAQNIHLDMPPVEIEHQINDGDTIRIGNLELEVWHTPGHTDSQLSFRLGDVLFSGDNIYRDGCVGAIDAHHGSNINDFIKSLERIRDSDVVWLLPSHGPIFRKDNEMLNRTIDRLRSYLKMADFGTLANEWPLMDEWENEVADGTLPDGVGVKKG</sequence>
<gene>
    <name evidence="2" type="primary">baeB_1</name>
    <name evidence="2" type="ORF">EC9_12090</name>
</gene>
<dbReference type="InterPro" id="IPR050662">
    <property type="entry name" value="Sec-metab_biosynth-thioest"/>
</dbReference>
<evidence type="ECO:0000259" key="1">
    <source>
        <dbReference type="SMART" id="SM00849"/>
    </source>
</evidence>
<accession>A0A517LWN3</accession>
<dbReference type="SMART" id="SM00849">
    <property type="entry name" value="Lactamase_B"/>
    <property type="match status" value="1"/>
</dbReference>
<dbReference type="RefSeq" id="WP_145343151.1">
    <property type="nucleotide sequence ID" value="NZ_CP036261.1"/>
</dbReference>
<keyword evidence="3" id="KW-1185">Reference proteome</keyword>
<dbReference type="OrthoDB" id="9761531at2"/>
<keyword evidence="2" id="KW-0378">Hydrolase</keyword>
<dbReference type="SUPFAM" id="SSF56281">
    <property type="entry name" value="Metallo-hydrolase/oxidoreductase"/>
    <property type="match status" value="1"/>
</dbReference>
<reference evidence="2 3" key="1">
    <citation type="submission" date="2019-02" db="EMBL/GenBank/DDBJ databases">
        <title>Deep-cultivation of Planctomycetes and their phenomic and genomic characterization uncovers novel biology.</title>
        <authorList>
            <person name="Wiegand S."/>
            <person name="Jogler M."/>
            <person name="Boedeker C."/>
            <person name="Pinto D."/>
            <person name="Vollmers J."/>
            <person name="Rivas-Marin E."/>
            <person name="Kohn T."/>
            <person name="Peeters S.H."/>
            <person name="Heuer A."/>
            <person name="Rast P."/>
            <person name="Oberbeckmann S."/>
            <person name="Bunk B."/>
            <person name="Jeske O."/>
            <person name="Meyerdierks A."/>
            <person name="Storesund J.E."/>
            <person name="Kallscheuer N."/>
            <person name="Luecker S."/>
            <person name="Lage O.M."/>
            <person name="Pohl T."/>
            <person name="Merkel B.J."/>
            <person name="Hornburger P."/>
            <person name="Mueller R.-W."/>
            <person name="Bruemmer F."/>
            <person name="Labrenz M."/>
            <person name="Spormann A.M."/>
            <person name="Op den Camp H."/>
            <person name="Overmann J."/>
            <person name="Amann R."/>
            <person name="Jetten M.S.M."/>
            <person name="Mascher T."/>
            <person name="Medema M.H."/>
            <person name="Devos D.P."/>
            <person name="Kaster A.-K."/>
            <person name="Ovreas L."/>
            <person name="Rohde M."/>
            <person name="Galperin M.Y."/>
            <person name="Jogler C."/>
        </authorList>
    </citation>
    <scope>NUCLEOTIDE SEQUENCE [LARGE SCALE GENOMIC DNA]</scope>
    <source>
        <strain evidence="2 3">EC9</strain>
    </source>
</reference>
<dbReference type="PANTHER" id="PTHR23131:SF0">
    <property type="entry name" value="ENDORIBONUCLEASE LACTB2"/>
    <property type="match status" value="1"/>
</dbReference>
<dbReference type="Pfam" id="PF00753">
    <property type="entry name" value="Lactamase_B"/>
    <property type="match status" value="1"/>
</dbReference>
<dbReference type="EMBL" id="CP036261">
    <property type="protein sequence ID" value="QDS87033.1"/>
    <property type="molecule type" value="Genomic_DNA"/>
</dbReference>
<dbReference type="InterPro" id="IPR036866">
    <property type="entry name" value="RibonucZ/Hydroxyglut_hydro"/>
</dbReference>
<dbReference type="InterPro" id="IPR001279">
    <property type="entry name" value="Metallo-B-lactamas"/>
</dbReference>
<dbReference type="KEGG" id="ruv:EC9_12090"/>
<dbReference type="EC" id="3.-.-.-" evidence="2"/>
<name>A0A517LWN3_9BACT</name>
<evidence type="ECO:0000313" key="2">
    <source>
        <dbReference type="EMBL" id="QDS87033.1"/>
    </source>
</evidence>
<organism evidence="2 3">
    <name type="scientific">Rosistilla ulvae</name>
    <dbReference type="NCBI Taxonomy" id="1930277"/>
    <lineage>
        <taxon>Bacteria</taxon>
        <taxon>Pseudomonadati</taxon>
        <taxon>Planctomycetota</taxon>
        <taxon>Planctomycetia</taxon>
        <taxon>Pirellulales</taxon>
        <taxon>Pirellulaceae</taxon>
        <taxon>Rosistilla</taxon>
    </lineage>
</organism>
<feature type="domain" description="Metallo-beta-lactamase" evidence="1">
    <location>
        <begin position="23"/>
        <end position="209"/>
    </location>
</feature>
<dbReference type="Gene3D" id="3.60.15.10">
    <property type="entry name" value="Ribonuclease Z/Hydroxyacylglutathione hydrolase-like"/>
    <property type="match status" value="1"/>
</dbReference>
<evidence type="ECO:0000313" key="3">
    <source>
        <dbReference type="Proteomes" id="UP000319557"/>
    </source>
</evidence>
<dbReference type="GO" id="GO:0016787">
    <property type="term" value="F:hydrolase activity"/>
    <property type="evidence" value="ECO:0007669"/>
    <property type="project" value="UniProtKB-KW"/>
</dbReference>
<protein>
    <submittedName>
        <fullName evidence="2">Putative polyketide biosynthesis zinc-dependent hydrolase BaeB</fullName>
        <ecNumber evidence="2">3.-.-.-</ecNumber>
    </submittedName>
</protein>
<dbReference type="AlphaFoldDB" id="A0A517LWN3"/>
<proteinExistence type="predicted"/>
<dbReference type="Proteomes" id="UP000319557">
    <property type="component" value="Chromosome"/>
</dbReference>